<accession>A0ABQ6EV12</accession>
<comment type="caution">
    <text evidence="1">The sequence shown here is derived from an EMBL/GenBank/DDBJ whole genome shotgun (WGS) entry which is preliminary data.</text>
</comment>
<dbReference type="Proteomes" id="UP001157138">
    <property type="component" value="Unassembled WGS sequence"/>
</dbReference>
<proteinExistence type="predicted"/>
<sequence length="63" mass="7369">MFDHQRKYGKFIRAQGVGQKDNLADSVKSYVCYLKGVQKYANIQIDSSKIKIFYILNKIIMSY</sequence>
<organism evidence="1 2">
    <name type="scientific">Vibrio zhanjiangensis</name>
    <dbReference type="NCBI Taxonomy" id="1046128"/>
    <lineage>
        <taxon>Bacteria</taxon>
        <taxon>Pseudomonadati</taxon>
        <taxon>Pseudomonadota</taxon>
        <taxon>Gammaproteobacteria</taxon>
        <taxon>Vibrionales</taxon>
        <taxon>Vibrionaceae</taxon>
        <taxon>Vibrio</taxon>
    </lineage>
</organism>
<evidence type="ECO:0000313" key="1">
    <source>
        <dbReference type="EMBL" id="GLT17018.1"/>
    </source>
</evidence>
<evidence type="ECO:0008006" key="3">
    <source>
        <dbReference type="Google" id="ProtNLM"/>
    </source>
</evidence>
<protein>
    <recommendedName>
        <fullName evidence="3">Integrase</fullName>
    </recommendedName>
</protein>
<evidence type="ECO:0000313" key="2">
    <source>
        <dbReference type="Proteomes" id="UP001157138"/>
    </source>
</evidence>
<dbReference type="EMBL" id="BSPW01000018">
    <property type="protein sequence ID" value="GLT17018.1"/>
    <property type="molecule type" value="Genomic_DNA"/>
</dbReference>
<reference evidence="2" key="1">
    <citation type="journal article" date="2019" name="Int. J. Syst. Evol. Microbiol.">
        <title>The Global Catalogue of Microorganisms (GCM) 10K type strain sequencing project: providing services to taxonomists for standard genome sequencing and annotation.</title>
        <authorList>
            <consortium name="The Broad Institute Genomics Platform"/>
            <consortium name="The Broad Institute Genome Sequencing Center for Infectious Disease"/>
            <person name="Wu L."/>
            <person name="Ma J."/>
        </authorList>
    </citation>
    <scope>NUCLEOTIDE SEQUENCE [LARGE SCALE GENOMIC DNA]</scope>
    <source>
        <strain evidence="2">NBRC 108723</strain>
    </source>
</reference>
<gene>
    <name evidence="1" type="ORF">GCM10007938_07950</name>
</gene>
<name>A0ABQ6EV12_9VIBR</name>
<keyword evidence="2" id="KW-1185">Reference proteome</keyword>